<dbReference type="Proteomes" id="UP000075787">
    <property type="component" value="Unassembled WGS sequence"/>
</dbReference>
<dbReference type="InterPro" id="IPR009367">
    <property type="entry name" value="Elm1-like"/>
</dbReference>
<organism evidence="1 2">
    <name type="scientific">Tistrella mobilis</name>
    <dbReference type="NCBI Taxonomy" id="171437"/>
    <lineage>
        <taxon>Bacteria</taxon>
        <taxon>Pseudomonadati</taxon>
        <taxon>Pseudomonadota</taxon>
        <taxon>Alphaproteobacteria</taxon>
        <taxon>Geminicoccales</taxon>
        <taxon>Geminicoccaceae</taxon>
        <taxon>Tistrella</taxon>
    </lineage>
</organism>
<evidence type="ECO:0000313" key="1">
    <source>
        <dbReference type="EMBL" id="KYO51437.1"/>
    </source>
</evidence>
<dbReference type="Pfam" id="PF06258">
    <property type="entry name" value="Mito_fiss_Elm1"/>
    <property type="match status" value="1"/>
</dbReference>
<name>A0A162KJM3_9PROT</name>
<dbReference type="RefSeq" id="WP_062766285.1">
    <property type="nucleotide sequence ID" value="NZ_CP121045.1"/>
</dbReference>
<comment type="caution">
    <text evidence="1">The sequence shown here is derived from an EMBL/GenBank/DDBJ whole genome shotgun (WGS) entry which is preliminary data.</text>
</comment>
<dbReference type="GeneID" id="97242791"/>
<dbReference type="AlphaFoldDB" id="A0A162KJM3"/>
<dbReference type="PANTHER" id="PTHR33986:SF15">
    <property type="entry name" value="MITOCHONDRIAL FISSION PROTEIN ELM1"/>
    <property type="match status" value="1"/>
</dbReference>
<dbReference type="OrthoDB" id="272235at2"/>
<sequence>MTDPRNTGQPQPQPHVCVLTDDRAGNNAQALGVAEALGWPITEIRLSYTRLVRLPNLIRGTTTLGLSTSAAAALDAVAAPDIAIAAGRRATPALRRLKRRFPQMIAVQIMWPGEPSRGLDLIAVPAHDRIARESDRDPRLMVTLGAPNRVTPARLAEAAGSWEPRFAAAGMGAGTAPRIGLLVGGTTKRMPFGPEDARHLARLVADLAARHDARILATNSRRSGAEVTAALSDVFQATRPGAFWLHDVAMGGDNPYFGILGVADLIVVTGDSMSMASEAASTGRPVAILPITGEASKEARLHRALYALGAARPLDADFVARGEIAWRYPPLDDAQAVAAQIRRLVLANPAVSR</sequence>
<accession>A0A162KJM3</accession>
<protein>
    <recommendedName>
        <fullName evidence="3">Nucleoside-diphosphate sugar epimerase</fullName>
    </recommendedName>
</protein>
<dbReference type="PANTHER" id="PTHR33986">
    <property type="entry name" value="OS02G0535700 PROTEIN"/>
    <property type="match status" value="1"/>
</dbReference>
<gene>
    <name evidence="1" type="ORF">AUP44_09035</name>
</gene>
<evidence type="ECO:0000313" key="2">
    <source>
        <dbReference type="Proteomes" id="UP000075787"/>
    </source>
</evidence>
<reference evidence="1 2" key="1">
    <citation type="submission" date="2015-12" db="EMBL/GenBank/DDBJ databases">
        <title>Genome sequence of Tistrella mobilis MCCC 1A02139.</title>
        <authorList>
            <person name="Lu L."/>
            <person name="Lai Q."/>
            <person name="Shao Z."/>
            <person name="Qian P."/>
        </authorList>
    </citation>
    <scope>NUCLEOTIDE SEQUENCE [LARGE SCALE GENOMIC DNA]</scope>
    <source>
        <strain evidence="1 2">MCCC 1A02139</strain>
    </source>
</reference>
<dbReference type="EMBL" id="LPZR01000173">
    <property type="protein sequence ID" value="KYO51437.1"/>
    <property type="molecule type" value="Genomic_DNA"/>
</dbReference>
<dbReference type="SUPFAM" id="SSF53756">
    <property type="entry name" value="UDP-Glycosyltransferase/glycogen phosphorylase"/>
    <property type="match status" value="1"/>
</dbReference>
<proteinExistence type="predicted"/>
<evidence type="ECO:0008006" key="3">
    <source>
        <dbReference type="Google" id="ProtNLM"/>
    </source>
</evidence>